<gene>
    <name evidence="2" type="ORF">I4I82_16855</name>
</gene>
<name>A0ABS6UAR9_9PSEU</name>
<evidence type="ECO:0000313" key="3">
    <source>
        <dbReference type="Proteomes" id="UP000694300"/>
    </source>
</evidence>
<comment type="caution">
    <text evidence="2">The sequence shown here is derived from an EMBL/GenBank/DDBJ whole genome shotgun (WGS) entry which is preliminary data.</text>
</comment>
<dbReference type="Proteomes" id="UP000694300">
    <property type="component" value="Unassembled WGS sequence"/>
</dbReference>
<reference evidence="2 3" key="1">
    <citation type="submission" date="2020-11" db="EMBL/GenBank/DDBJ databases">
        <title>Pseudonocardia abyssalis sp. nov. and Pseudonocardia oceani sp. nov., description and phylogenomic analysis of two novel actinomycetes isolated from the deep Southern Ocean.</title>
        <authorList>
            <person name="Parra J."/>
        </authorList>
    </citation>
    <scope>NUCLEOTIDE SEQUENCE [LARGE SCALE GENOMIC DNA]</scope>
    <source>
        <strain evidence="3">KRD185</strain>
    </source>
</reference>
<dbReference type="Pfam" id="PF09407">
    <property type="entry name" value="AbiEi_1"/>
    <property type="match status" value="1"/>
</dbReference>
<dbReference type="EMBL" id="JADQDF010000001">
    <property type="protein sequence ID" value="MBW0129338.1"/>
    <property type="molecule type" value="Genomic_DNA"/>
</dbReference>
<evidence type="ECO:0000313" key="2">
    <source>
        <dbReference type="EMBL" id="MBW0129338.1"/>
    </source>
</evidence>
<accession>A0ABS6UAR9</accession>
<keyword evidence="3" id="KW-1185">Reference proteome</keyword>
<sequence length="291" mass="32332">MSVPGWPVAFRGSAAVAAGLVTRDVLRGPRFVRLLPDVYVAAGQEPDLELRSHAAYRYVEGRGVLSGYSAAEVLGASCGPQDAPAEVTVPRGKQREHPGLLVRRAVLAPGEIRDVGTLRTTTPLRTAYDLARRGTLVERVVAVDALSRRHGFPPDLLLNFVVHFPRARGNDAVAEVLAYADRRSGSPMETRLRLLLEFAGLPRPQVQWVVQDERARRAVWLDLAYPERMIGIEYEGEGHTTRERVLRDIGRGTDLVDKGWRLYRYTKYEILGEPEKIVAQISRAYGATRST</sequence>
<dbReference type="RefSeq" id="WP_218593201.1">
    <property type="nucleotide sequence ID" value="NZ_JADQDE010000265.1"/>
</dbReference>
<feature type="domain" description="AbiEi antitoxin C-terminal" evidence="1">
    <location>
        <begin position="51"/>
        <end position="138"/>
    </location>
</feature>
<evidence type="ECO:0000259" key="1">
    <source>
        <dbReference type="Pfam" id="PF09407"/>
    </source>
</evidence>
<dbReference type="InterPro" id="IPR018547">
    <property type="entry name" value="AbiEi_C"/>
</dbReference>
<organism evidence="2 3">
    <name type="scientific">Pseudonocardia oceani</name>
    <dbReference type="NCBI Taxonomy" id="2792013"/>
    <lineage>
        <taxon>Bacteria</taxon>
        <taxon>Bacillati</taxon>
        <taxon>Actinomycetota</taxon>
        <taxon>Actinomycetes</taxon>
        <taxon>Pseudonocardiales</taxon>
        <taxon>Pseudonocardiaceae</taxon>
        <taxon>Pseudonocardia</taxon>
    </lineage>
</organism>
<protein>
    <recommendedName>
        <fullName evidence="1">AbiEi antitoxin C-terminal domain-containing protein</fullName>
    </recommendedName>
</protein>
<proteinExistence type="predicted"/>